<evidence type="ECO:0000256" key="4">
    <source>
        <dbReference type="ARBA" id="ARBA00022475"/>
    </source>
</evidence>
<name>A0A136Q167_9FIRM</name>
<keyword evidence="3 8" id="KW-0813">Transport</keyword>
<keyword evidence="4" id="KW-1003">Cell membrane</keyword>
<comment type="subcellular location">
    <subcellularLocation>
        <location evidence="1 8">Cell membrane</location>
        <topology evidence="1 8">Multi-pass membrane protein</topology>
    </subcellularLocation>
</comment>
<proteinExistence type="inferred from homology"/>
<reference evidence="11" key="1">
    <citation type="submission" date="2016-02" db="EMBL/GenBank/DDBJ databases">
        <authorList>
            <person name="Mitreva M."/>
            <person name="Pepin K.H."/>
            <person name="Mihindukulasuriya K.A."/>
            <person name="Fulton R."/>
            <person name="Fronick C."/>
            <person name="O'Laughlin M."/>
            <person name="Miner T."/>
            <person name="Herter B."/>
            <person name="Rosa B.A."/>
            <person name="Cordes M."/>
            <person name="Tomlinson C."/>
            <person name="Wollam A."/>
            <person name="Palsikar V.B."/>
            <person name="Mardis E.R."/>
            <person name="Wilson R.K."/>
        </authorList>
    </citation>
    <scope>NUCLEOTIDE SEQUENCE [LARGE SCALE GENOMIC DNA]</scope>
    <source>
        <strain evidence="11">DSM 22607</strain>
    </source>
</reference>
<evidence type="ECO:0000256" key="7">
    <source>
        <dbReference type="ARBA" id="ARBA00023136"/>
    </source>
</evidence>
<evidence type="ECO:0000259" key="9">
    <source>
        <dbReference type="PROSITE" id="PS50928"/>
    </source>
</evidence>
<feature type="transmembrane region" description="Helical" evidence="8">
    <location>
        <begin position="58"/>
        <end position="82"/>
    </location>
</feature>
<dbReference type="InterPro" id="IPR035906">
    <property type="entry name" value="MetI-like_sf"/>
</dbReference>
<dbReference type="GO" id="GO:0005886">
    <property type="term" value="C:plasma membrane"/>
    <property type="evidence" value="ECO:0007669"/>
    <property type="project" value="UniProtKB-SubCell"/>
</dbReference>
<evidence type="ECO:0000256" key="6">
    <source>
        <dbReference type="ARBA" id="ARBA00022989"/>
    </source>
</evidence>
<comment type="caution">
    <text evidence="10">The sequence shown here is derived from an EMBL/GenBank/DDBJ whole genome shotgun (WGS) entry which is preliminary data.</text>
</comment>
<feature type="transmembrane region" description="Helical" evidence="8">
    <location>
        <begin position="175"/>
        <end position="196"/>
    </location>
</feature>
<dbReference type="EMBL" id="LSZW01000064">
    <property type="protein sequence ID" value="KXK64429.1"/>
    <property type="molecule type" value="Genomic_DNA"/>
</dbReference>
<feature type="domain" description="ABC transmembrane type-1" evidence="9">
    <location>
        <begin position="59"/>
        <end position="247"/>
    </location>
</feature>
<feature type="transmembrane region" description="Helical" evidence="8">
    <location>
        <begin position="7"/>
        <end position="29"/>
    </location>
</feature>
<dbReference type="PANTHER" id="PTHR43848">
    <property type="entry name" value="PUTRESCINE TRANSPORT SYSTEM PERMEASE PROTEIN POTI"/>
    <property type="match status" value="1"/>
</dbReference>
<feature type="transmembrane region" description="Helical" evidence="8">
    <location>
        <begin position="94"/>
        <end position="121"/>
    </location>
</feature>
<dbReference type="Pfam" id="PF00528">
    <property type="entry name" value="BPD_transp_1"/>
    <property type="match status" value="1"/>
</dbReference>
<keyword evidence="11" id="KW-1185">Reference proteome</keyword>
<dbReference type="SUPFAM" id="SSF161098">
    <property type="entry name" value="MetI-like"/>
    <property type="match status" value="1"/>
</dbReference>
<dbReference type="PROSITE" id="PS50928">
    <property type="entry name" value="ABC_TM1"/>
    <property type="match status" value="1"/>
</dbReference>
<dbReference type="CDD" id="cd06261">
    <property type="entry name" value="TM_PBP2"/>
    <property type="match status" value="1"/>
</dbReference>
<dbReference type="GO" id="GO:0055085">
    <property type="term" value="P:transmembrane transport"/>
    <property type="evidence" value="ECO:0007669"/>
    <property type="project" value="InterPro"/>
</dbReference>
<comment type="similarity">
    <text evidence="2">Belongs to the binding-protein-dependent transport system permease family. CysTW subfamily.</text>
</comment>
<evidence type="ECO:0000256" key="8">
    <source>
        <dbReference type="RuleBase" id="RU363032"/>
    </source>
</evidence>
<dbReference type="AlphaFoldDB" id="A0A136Q167"/>
<evidence type="ECO:0000256" key="3">
    <source>
        <dbReference type="ARBA" id="ARBA00022448"/>
    </source>
</evidence>
<keyword evidence="7 8" id="KW-0472">Membrane</keyword>
<dbReference type="PATRIC" id="fig|626937.4.peg.2466"/>
<dbReference type="PANTHER" id="PTHR43848:SF2">
    <property type="entry name" value="PUTRESCINE TRANSPORT SYSTEM PERMEASE PROTEIN POTI"/>
    <property type="match status" value="1"/>
</dbReference>
<dbReference type="InterPro" id="IPR000515">
    <property type="entry name" value="MetI-like"/>
</dbReference>
<evidence type="ECO:0000256" key="5">
    <source>
        <dbReference type="ARBA" id="ARBA00022692"/>
    </source>
</evidence>
<feature type="transmembrane region" description="Helical" evidence="8">
    <location>
        <begin position="228"/>
        <end position="249"/>
    </location>
</feature>
<dbReference type="STRING" id="626937.HMPREF3293_02508"/>
<keyword evidence="5 8" id="KW-0812">Transmembrane</keyword>
<sequence length="265" mass="29826">MKLFFKRFYLAVILAFMYLPIGALIIFSFNESKSMAKWTGFSLHWYEQLFQDPSIAEAVWVTISIAIIASLAATFIGTLAAIGMDNFRKKSKNVMVNLTYIPMVNAEIVTGISLLLLFIFFNIPRGYWTMLLAHITFDIPFVIFSVLPKLRQMDPGTYEAALDMGAKPAYAVRKVILPQIAPGIVTGFLLAFTMSFDDFMISFFTSQGATQNLSTYIYSMARVGINPMINALSAIMFVVVITLLLVINLRSVKKTKRSPRVESFR</sequence>
<feature type="transmembrane region" description="Helical" evidence="8">
    <location>
        <begin position="127"/>
        <end position="147"/>
    </location>
</feature>
<evidence type="ECO:0000256" key="2">
    <source>
        <dbReference type="ARBA" id="ARBA00007069"/>
    </source>
</evidence>
<evidence type="ECO:0000256" key="1">
    <source>
        <dbReference type="ARBA" id="ARBA00004651"/>
    </source>
</evidence>
<dbReference type="Proteomes" id="UP000070366">
    <property type="component" value="Unassembled WGS sequence"/>
</dbReference>
<protein>
    <submittedName>
        <fullName evidence="10">Putative spermidine/putrescine ABC transporter, permease protein PotC</fullName>
    </submittedName>
</protein>
<evidence type="ECO:0000313" key="11">
    <source>
        <dbReference type="Proteomes" id="UP000070366"/>
    </source>
</evidence>
<dbReference type="Gene3D" id="1.10.3720.10">
    <property type="entry name" value="MetI-like"/>
    <property type="match status" value="1"/>
</dbReference>
<accession>A0A136Q167</accession>
<organism evidence="10 11">
    <name type="scientific">Christensenella minuta</name>
    <dbReference type="NCBI Taxonomy" id="626937"/>
    <lineage>
        <taxon>Bacteria</taxon>
        <taxon>Bacillati</taxon>
        <taxon>Bacillota</taxon>
        <taxon>Clostridia</taxon>
        <taxon>Christensenellales</taxon>
        <taxon>Christensenellaceae</taxon>
        <taxon>Christensenella</taxon>
    </lineage>
</organism>
<gene>
    <name evidence="10" type="ORF">HMPREF3293_02508</name>
</gene>
<evidence type="ECO:0000313" key="10">
    <source>
        <dbReference type="EMBL" id="KXK64429.1"/>
    </source>
</evidence>
<keyword evidence="6 8" id="KW-1133">Transmembrane helix</keyword>
<dbReference type="InterPro" id="IPR051789">
    <property type="entry name" value="Bact_Polyamine_Transport"/>
</dbReference>